<dbReference type="Proteomes" id="UP000076088">
    <property type="component" value="Chromosome"/>
</dbReference>
<dbReference type="KEGG" id="smaz:LH19_14590"/>
<evidence type="ECO:0000313" key="5">
    <source>
        <dbReference type="EMBL" id="AMU90369.1"/>
    </source>
</evidence>
<dbReference type="InterPro" id="IPR036286">
    <property type="entry name" value="LexA/Signal_pep-like_sf"/>
</dbReference>
<dbReference type="GO" id="GO:0003677">
    <property type="term" value="F:DNA binding"/>
    <property type="evidence" value="ECO:0007669"/>
    <property type="project" value="UniProtKB-KW"/>
</dbReference>
<dbReference type="InterPro" id="IPR001387">
    <property type="entry name" value="Cro/C1-type_HTH"/>
</dbReference>
<reference evidence="6" key="1">
    <citation type="submission" date="2015-11" db="EMBL/GenBank/DDBJ databases">
        <title>Complete genome sequence of a polyethylene-glycol degrader Sphingopyxis macrogoltabida 203N (NBRC 111659).</title>
        <authorList>
            <person name="Yoshiyuki O."/>
            <person name="Shouta N."/>
            <person name="Nagata Y."/>
            <person name="Numata M."/>
            <person name="Tsuchikane K."/>
            <person name="Hosoyama A."/>
            <person name="Yamazoe A."/>
            <person name="Tsuda M."/>
            <person name="Fujita N."/>
            <person name="Kawai F."/>
        </authorList>
    </citation>
    <scope>NUCLEOTIDE SEQUENCE [LARGE SCALE GENOMIC DNA]</scope>
    <source>
        <strain evidence="6">203N</strain>
    </source>
</reference>
<dbReference type="PANTHER" id="PTHR40661">
    <property type="match status" value="1"/>
</dbReference>
<dbReference type="InterPro" id="IPR039418">
    <property type="entry name" value="LexA-like"/>
</dbReference>
<evidence type="ECO:0000256" key="1">
    <source>
        <dbReference type="ARBA" id="ARBA00023015"/>
    </source>
</evidence>
<evidence type="ECO:0000313" key="6">
    <source>
        <dbReference type="Proteomes" id="UP000076088"/>
    </source>
</evidence>
<accession>A0AAC8Z2C9</accession>
<dbReference type="Pfam" id="PF00717">
    <property type="entry name" value="Peptidase_S24"/>
    <property type="match status" value="1"/>
</dbReference>
<dbReference type="Pfam" id="PF13443">
    <property type="entry name" value="HTH_26"/>
    <property type="match status" value="1"/>
</dbReference>
<name>A0AAC8Z2C9_SPHMC</name>
<dbReference type="AlphaFoldDB" id="A0AAC8Z2C9"/>
<dbReference type="InterPro" id="IPR010982">
    <property type="entry name" value="Lambda_DNA-bd_dom_sf"/>
</dbReference>
<keyword evidence="3" id="KW-0804">Transcription</keyword>
<evidence type="ECO:0000259" key="4">
    <source>
        <dbReference type="PROSITE" id="PS50943"/>
    </source>
</evidence>
<dbReference type="SUPFAM" id="SSF47413">
    <property type="entry name" value="lambda repressor-like DNA-binding domains"/>
    <property type="match status" value="1"/>
</dbReference>
<dbReference type="CDD" id="cd06529">
    <property type="entry name" value="S24_LexA-like"/>
    <property type="match status" value="1"/>
</dbReference>
<dbReference type="PANTHER" id="PTHR40661:SF3">
    <property type="entry name" value="FELS-1 PROPHAGE TRANSCRIPTIONAL REGULATOR"/>
    <property type="match status" value="1"/>
</dbReference>
<keyword evidence="2" id="KW-0238">DNA-binding</keyword>
<keyword evidence="1" id="KW-0805">Transcription regulation</keyword>
<dbReference type="EMBL" id="CP013344">
    <property type="protein sequence ID" value="AMU90369.1"/>
    <property type="molecule type" value="Genomic_DNA"/>
</dbReference>
<proteinExistence type="predicted"/>
<organism evidence="5 6">
    <name type="scientific">Sphingopyxis macrogoltabida</name>
    <name type="common">Sphingomonas macrogoltabidus</name>
    <dbReference type="NCBI Taxonomy" id="33050"/>
    <lineage>
        <taxon>Bacteria</taxon>
        <taxon>Pseudomonadati</taxon>
        <taxon>Pseudomonadota</taxon>
        <taxon>Alphaproteobacteria</taxon>
        <taxon>Sphingomonadales</taxon>
        <taxon>Sphingomonadaceae</taxon>
        <taxon>Sphingopyxis</taxon>
    </lineage>
</organism>
<dbReference type="SMART" id="SM00530">
    <property type="entry name" value="HTH_XRE"/>
    <property type="match status" value="1"/>
</dbReference>
<sequence length="233" mass="25378">MSNETAIEVLRVRLEQAMKMRNANPKALARTAGLGETVVRDILQGKTGDVRLGTVEKLAKVLGLSIGDLLPDAFGRVSARQAVQSDHPPIISAHAGDGAIALRQVDISYAMGAGRNIEDYPDELPVLFDPGFLRSLTHASPEMLFVAQGDGDSMFPTMINGDQVIVDTSQRRLNMQDRIWALSVHGAAMIKRLRTVGPNRVRIMSDNTTIPPEEVDADDVFIAGRVVWIGRKV</sequence>
<dbReference type="PROSITE" id="PS50943">
    <property type="entry name" value="HTH_CROC1"/>
    <property type="match status" value="1"/>
</dbReference>
<dbReference type="Gene3D" id="1.10.260.40">
    <property type="entry name" value="lambda repressor-like DNA-binding domains"/>
    <property type="match status" value="1"/>
</dbReference>
<dbReference type="SUPFAM" id="SSF51306">
    <property type="entry name" value="LexA/Signal peptidase"/>
    <property type="match status" value="1"/>
</dbReference>
<dbReference type="InterPro" id="IPR015927">
    <property type="entry name" value="Peptidase_S24_S26A/B/C"/>
</dbReference>
<reference evidence="5 6" key="2">
    <citation type="journal article" date="2016" name="Genome Announc.">
        <title>Complete Genome Sequence of Sphingopyxis macrogoltabida Strain 203N (NBRC 111659), a Polyethylene Glycol Degrader.</title>
        <authorList>
            <person name="Ohtsubo Y."/>
            <person name="Nonoyama S."/>
            <person name="Nagata Y."/>
            <person name="Numata M."/>
            <person name="Tsuchikane K."/>
            <person name="Hosoyama A."/>
            <person name="Yamazoe A."/>
            <person name="Tsuda M."/>
            <person name="Fujita N."/>
            <person name="Kawai F."/>
        </authorList>
    </citation>
    <scope>NUCLEOTIDE SEQUENCE [LARGE SCALE GENOMIC DNA]</scope>
    <source>
        <strain evidence="5 6">203N</strain>
    </source>
</reference>
<dbReference type="CDD" id="cd00093">
    <property type="entry name" value="HTH_XRE"/>
    <property type="match status" value="1"/>
</dbReference>
<feature type="domain" description="HTH cro/C1-type" evidence="4">
    <location>
        <begin position="14"/>
        <end position="69"/>
    </location>
</feature>
<keyword evidence="6" id="KW-1185">Reference proteome</keyword>
<dbReference type="Gene3D" id="2.10.109.10">
    <property type="entry name" value="Umud Fragment, subunit A"/>
    <property type="match status" value="1"/>
</dbReference>
<protein>
    <recommendedName>
        <fullName evidence="4">HTH cro/C1-type domain-containing protein</fullName>
    </recommendedName>
</protein>
<evidence type="ECO:0000256" key="2">
    <source>
        <dbReference type="ARBA" id="ARBA00023125"/>
    </source>
</evidence>
<gene>
    <name evidence="5" type="ORF">ATM17_15185</name>
</gene>
<evidence type="ECO:0000256" key="3">
    <source>
        <dbReference type="ARBA" id="ARBA00023163"/>
    </source>
</evidence>